<sequence length="1166" mass="130912">MSLQFLRDFNKNVSESLSILNEGIEITNGVTDTGNIHLPYIQQLSFSAVIAKNGVSRCCIWREIAQTELRSTRERGVIATNLDSGHQIDSVTDSSREVTADLTGDTFNNNGDIVGDDIPSDVVDTLSCPLGQGCIVNTVDPGIYSSSIEEILSFLRNVENALECRSFANRSLLDTQVLPVLCCLVSVWDLVDLFSKPSAPLLSKFGDIANIHSGVLSILSTALKLIDRILVYPEFLTCKSASNVVEYQLTPDLQQKQDDSDTIAVSGITRTDTTSQTPWASNRIEPSGSSVSCTYSASGFTYFGRVAIVTLTSDEYDRLKHCLALLNAVGIASDFGRTLLRAAGVCVGGIKLEERDTVLLSLKILEKLYTHNDLAYHLHHADDSLIYTIDNLDAFYIKWHIACNDTCFHCEKPIGIRGISDEIEDIEDGVLCTCLYDTNDAVSPNRHLIEAEVQSSVFGPSKLMTLVIDSGDMVLKTHITRLLMHMILSSCSFRRHFVSEGCLETLMNILEQCCNDQFGIINVSLSQIQEDYTEKQVSALEKELGLATSFLPYTMDSMLILRQCLFHNDWGRIDSSRMVSFVTQMTSTVLTTWLFYYIHGPGTVRDRENSVFTHSLSILLDMCCSLVTHKPGTVSSNLVAVSGRPVPDAHTALLTVNKLSETNHSTNIGLLKDVLDSGITDQVMFAAHLLCNRTRFGHHTPEKVLDEMMRFISTVAISSNGSIETRSILIHRLRTPTGDKLPRLYAYMYYDLLMRDLESLQMSVTSPFTARLHQFRIEMFGDLSYIPILMHWFLCLNDDRVLDSLKESHRCCLWMMVVTTGLYKVDERARDILEYSRDIYNHTLPTMFTPDQTEIEWRPIRNILEFSMSMITHESDRSTQVAYVGPDFVSTCINILEVSLGNQQLQLSEVTTVAMCTKTLCCLATLMSMDKSTLEVENLDIKPILGLLNLDNNGSYSNVRRLAAFVLVLMRVRGVQIVNSDFDLGTLMLVTKCLRELYTSSEHIQALKLLNDLEPVAHLDSTLASYEVMLDTFFKASSNTAPVQALWVIAWHKSNLYKFQLPPTIHRFIALFRRMLHVHVIDLLLNDILTCTSSESAHVSIFTKTDDEVEKLCQIHAEEISFAQERVDQLTAQVEILSKSYYVAEANAKALKDELEEYRKKYQPTE</sequence>
<dbReference type="OrthoDB" id="361700at2759"/>
<dbReference type="Proteomes" id="UP001057455">
    <property type="component" value="Unassembled WGS sequence"/>
</dbReference>
<evidence type="ECO:0000313" key="3">
    <source>
        <dbReference type="Proteomes" id="UP001057455"/>
    </source>
</evidence>
<gene>
    <name evidence="2" type="ORF">BaOVIS_016470</name>
</gene>
<reference evidence="2" key="1">
    <citation type="submission" date="2019-12" db="EMBL/GenBank/DDBJ databases">
        <title>Genome sequence of Babesia ovis.</title>
        <authorList>
            <person name="Yamagishi J."/>
            <person name="Sevinc F."/>
            <person name="Xuan X."/>
        </authorList>
    </citation>
    <scope>NUCLEOTIDE SEQUENCE</scope>
    <source>
        <strain evidence="2">Selcuk</strain>
    </source>
</reference>
<evidence type="ECO:0000256" key="1">
    <source>
        <dbReference type="SAM" id="Coils"/>
    </source>
</evidence>
<comment type="caution">
    <text evidence="2">The sequence shown here is derived from an EMBL/GenBank/DDBJ whole genome shotgun (WGS) entry which is preliminary data.</text>
</comment>
<organism evidence="2 3">
    <name type="scientific">Babesia ovis</name>
    <dbReference type="NCBI Taxonomy" id="5869"/>
    <lineage>
        <taxon>Eukaryota</taxon>
        <taxon>Sar</taxon>
        <taxon>Alveolata</taxon>
        <taxon>Apicomplexa</taxon>
        <taxon>Aconoidasida</taxon>
        <taxon>Piroplasmida</taxon>
        <taxon>Babesiidae</taxon>
        <taxon>Babesia</taxon>
    </lineage>
</organism>
<dbReference type="EMBL" id="BLIY01000014">
    <property type="protein sequence ID" value="GFE54243.1"/>
    <property type="molecule type" value="Genomic_DNA"/>
</dbReference>
<feature type="coiled-coil region" evidence="1">
    <location>
        <begin position="1113"/>
        <end position="1161"/>
    </location>
</feature>
<keyword evidence="1" id="KW-0175">Coiled coil</keyword>
<keyword evidence="3" id="KW-1185">Reference proteome</keyword>
<name>A0A9W5TCL4_BABOV</name>
<proteinExistence type="predicted"/>
<accession>A0A9W5TCL4</accession>
<evidence type="ECO:0000313" key="2">
    <source>
        <dbReference type="EMBL" id="GFE54243.1"/>
    </source>
</evidence>
<dbReference type="AlphaFoldDB" id="A0A9W5TCL4"/>
<protein>
    <submittedName>
        <fullName evidence="2">Uncharacterized protein</fullName>
    </submittedName>
</protein>